<organism evidence="1 2">
    <name type="scientific">Clostridium cadaveris</name>
    <dbReference type="NCBI Taxonomy" id="1529"/>
    <lineage>
        <taxon>Bacteria</taxon>
        <taxon>Bacillati</taxon>
        <taxon>Bacillota</taxon>
        <taxon>Clostridia</taxon>
        <taxon>Eubacteriales</taxon>
        <taxon>Clostridiaceae</taxon>
        <taxon>Clostridium</taxon>
    </lineage>
</organism>
<dbReference type="EMBL" id="FOOE01000005">
    <property type="protein sequence ID" value="SFF64465.1"/>
    <property type="molecule type" value="Genomic_DNA"/>
</dbReference>
<proteinExistence type="predicted"/>
<dbReference type="NCBIfam" id="NF038093">
    <property type="entry name" value="GrdX"/>
    <property type="match status" value="1"/>
</dbReference>
<dbReference type="AlphaFoldDB" id="A0A1I2KBR3"/>
<dbReference type="STRING" id="1529.SAMN04487885_10562"/>
<name>A0A1I2KBR3_9CLOT</name>
<sequence>MHMIEPCIILTNNPLSKKTFEDRYEVEYKETEVLDIMCMVRNRIHEGHRLLTHPLMSSVKPNETPYRTILISKEKGKLDFDSLAIIEDSINTTQKFLNMAKTPKWTQSILDDFELIDMDLIKNALNL</sequence>
<dbReference type="Proteomes" id="UP000182135">
    <property type="component" value="Unassembled WGS sequence"/>
</dbReference>
<evidence type="ECO:0008006" key="3">
    <source>
        <dbReference type="Google" id="ProtNLM"/>
    </source>
</evidence>
<evidence type="ECO:0000313" key="1">
    <source>
        <dbReference type="EMBL" id="SFF64465.1"/>
    </source>
</evidence>
<evidence type="ECO:0000313" key="2">
    <source>
        <dbReference type="Proteomes" id="UP000182135"/>
    </source>
</evidence>
<protein>
    <recommendedName>
        <fullName evidence="3">GrdX protein</fullName>
    </recommendedName>
</protein>
<keyword evidence="2" id="KW-1185">Reference proteome</keyword>
<gene>
    <name evidence="1" type="ORF">SAMN04487885_10562</name>
</gene>
<dbReference type="InterPro" id="IPR047735">
    <property type="entry name" value="GrdX-like"/>
</dbReference>
<accession>A0A1I2KBR3</accession>
<dbReference type="eggNOG" id="ENOG5032Y6H">
    <property type="taxonomic scope" value="Bacteria"/>
</dbReference>
<reference evidence="1 2" key="1">
    <citation type="submission" date="2016-10" db="EMBL/GenBank/DDBJ databases">
        <authorList>
            <person name="de Groot N.N."/>
        </authorList>
    </citation>
    <scope>NUCLEOTIDE SEQUENCE [LARGE SCALE GENOMIC DNA]</scope>
    <source>
        <strain evidence="1 2">NLAE-zl-G419</strain>
    </source>
</reference>